<organism evidence="2 3">
    <name type="scientific">Porphyridium purpureum</name>
    <name type="common">Red alga</name>
    <name type="synonym">Porphyridium cruentum</name>
    <dbReference type="NCBI Taxonomy" id="35688"/>
    <lineage>
        <taxon>Eukaryota</taxon>
        <taxon>Rhodophyta</taxon>
        <taxon>Bangiophyceae</taxon>
        <taxon>Porphyridiales</taxon>
        <taxon>Porphyridiaceae</taxon>
        <taxon>Porphyridium</taxon>
    </lineage>
</organism>
<evidence type="ECO:0000313" key="3">
    <source>
        <dbReference type="Proteomes" id="UP000324585"/>
    </source>
</evidence>
<dbReference type="Pfam" id="PF07109">
    <property type="entry name" value="Mg-por_mtran_C"/>
    <property type="match status" value="1"/>
</dbReference>
<reference evidence="3" key="1">
    <citation type="journal article" date="2019" name="Nat. Commun.">
        <title>Expansion of phycobilisome linker gene families in mesophilic red algae.</title>
        <authorList>
            <person name="Lee J."/>
            <person name="Kim D."/>
            <person name="Bhattacharya D."/>
            <person name="Yoon H.S."/>
        </authorList>
    </citation>
    <scope>NUCLEOTIDE SEQUENCE [LARGE SCALE GENOMIC DNA]</scope>
    <source>
        <strain evidence="3">CCMP 1328</strain>
    </source>
</reference>
<dbReference type="GO" id="GO:0046406">
    <property type="term" value="F:magnesium protoporphyrin IX methyltransferase activity"/>
    <property type="evidence" value="ECO:0007669"/>
    <property type="project" value="InterPro"/>
</dbReference>
<gene>
    <name evidence="2" type="ORF">FVE85_1257</name>
</gene>
<evidence type="ECO:0000313" key="2">
    <source>
        <dbReference type="EMBL" id="KAA8490810.1"/>
    </source>
</evidence>
<comment type="caution">
    <text evidence="2">The sequence shown here is derived from an EMBL/GenBank/DDBJ whole genome shotgun (WGS) entry which is preliminary data.</text>
</comment>
<dbReference type="SUPFAM" id="SSF53335">
    <property type="entry name" value="S-adenosyl-L-methionine-dependent methyltransferases"/>
    <property type="match status" value="1"/>
</dbReference>
<dbReference type="PROSITE" id="PS51556">
    <property type="entry name" value="SAM_MT_MG_PIX"/>
    <property type="match status" value="1"/>
</dbReference>
<accession>A0A5J4YIZ1</accession>
<dbReference type="InterPro" id="IPR010251">
    <property type="entry name" value="Mg_prot_MeTrfase"/>
</dbReference>
<keyword evidence="2" id="KW-0489">Methyltransferase</keyword>
<dbReference type="PANTHER" id="PTHR43591">
    <property type="entry name" value="METHYLTRANSFERASE"/>
    <property type="match status" value="1"/>
</dbReference>
<keyword evidence="3" id="KW-1185">Reference proteome</keyword>
<dbReference type="OMA" id="WNRIYSE"/>
<dbReference type="Proteomes" id="UP000324585">
    <property type="component" value="Unassembled WGS sequence"/>
</dbReference>
<name>A0A5J4YIZ1_PORPP</name>
<dbReference type="PANTHER" id="PTHR43591:SF81">
    <property type="entry name" value="MAGNESIUM PROTOPORPHYRIN IX METHYLTRANSFERASE, CHLOROPLASTIC-RELATED"/>
    <property type="match status" value="1"/>
</dbReference>
<dbReference type="NCBIfam" id="TIGR02021">
    <property type="entry name" value="BchM-ChlM"/>
    <property type="match status" value="1"/>
</dbReference>
<dbReference type="InterPro" id="IPR029063">
    <property type="entry name" value="SAM-dependent_MTases_sf"/>
</dbReference>
<dbReference type="CDD" id="cd02440">
    <property type="entry name" value="AdoMet_MTases"/>
    <property type="match status" value="1"/>
</dbReference>
<dbReference type="GO" id="GO:0015995">
    <property type="term" value="P:chlorophyll biosynthetic process"/>
    <property type="evidence" value="ECO:0007669"/>
    <property type="project" value="InterPro"/>
</dbReference>
<feature type="domain" description="Magnesium-protoporphyrin IX methyltransferase C-terminal" evidence="1">
    <location>
        <begin position="176"/>
        <end position="272"/>
    </location>
</feature>
<dbReference type="Gene3D" id="3.40.50.150">
    <property type="entry name" value="Vaccinia Virus protein VP39"/>
    <property type="match status" value="1"/>
</dbReference>
<dbReference type="EMBL" id="VRMN01000018">
    <property type="protein sequence ID" value="KAA8490810.1"/>
    <property type="molecule type" value="Genomic_DNA"/>
</dbReference>
<proteinExistence type="predicted"/>
<evidence type="ECO:0000259" key="1">
    <source>
        <dbReference type="Pfam" id="PF07109"/>
    </source>
</evidence>
<dbReference type="InterPro" id="IPR010940">
    <property type="entry name" value="Mg_prot_MeTrfase_C"/>
</dbReference>
<keyword evidence="2" id="KW-0808">Transferase</keyword>
<dbReference type="AlphaFoldDB" id="A0A5J4YIZ1"/>
<sequence>MAFVASSGWAGGQSRTTVRLCAPRQAVRNVGARVIPARGPVMQLTQKDDKKEVEEYFNNTGFERWNKIYSEDAEVNNVQKDIRTGHNQTIQRILAWIDADGDAQYKTFCDAGCGVGSLAIPLTQRGAIVSASDISAAMVKEARERADVQLGDKAMNVSFAVSDLENLSGSYDTVFCIDVMIHYPDEKLKEMISHLSNCAERRMIITFAPYTILLGMLKSFGSLFPGPSKATRAYLHSESYVEGILKELGWQVKRRDFVKSKFYFSTILEAVKQA</sequence>
<dbReference type="GO" id="GO:0032259">
    <property type="term" value="P:methylation"/>
    <property type="evidence" value="ECO:0007669"/>
    <property type="project" value="UniProtKB-KW"/>
</dbReference>
<protein>
    <submittedName>
        <fullName evidence="2">Magnesium protoporphyrin IX methyltransferase, chloroplastic</fullName>
    </submittedName>
</protein>
<dbReference type="OrthoDB" id="66144at2759"/>